<sequence>MKFWLPPQRLLLCYPLQLLTLCSTSTTTIVTTSEQLLLLLLVKRVQMLILTSSKSSSLCLSTSSSSTSSSMPNPPLMLLKKHFNVLPATIRIGQMVTKTTLPESSPRQEECLQAGCFWLLFISLESNPYSDSSVASEKLKIMICFLFCWKLVLKANIPFLTLLFSLPLCDVFVAIKNAGQCISNVYDYSFLCSGLQAALDGTLAK</sequence>
<protein>
    <submittedName>
        <fullName evidence="2">Uncharacterized protein</fullName>
    </submittedName>
</protein>
<keyword evidence="1" id="KW-0732">Signal</keyword>
<evidence type="ECO:0000313" key="3">
    <source>
        <dbReference type="Proteomes" id="UP000037069"/>
    </source>
</evidence>
<accession>A0A0L0CIU3</accession>
<organism evidence="2 3">
    <name type="scientific">Lucilia cuprina</name>
    <name type="common">Green bottle fly</name>
    <name type="synonym">Australian sheep blowfly</name>
    <dbReference type="NCBI Taxonomy" id="7375"/>
    <lineage>
        <taxon>Eukaryota</taxon>
        <taxon>Metazoa</taxon>
        <taxon>Ecdysozoa</taxon>
        <taxon>Arthropoda</taxon>
        <taxon>Hexapoda</taxon>
        <taxon>Insecta</taxon>
        <taxon>Pterygota</taxon>
        <taxon>Neoptera</taxon>
        <taxon>Endopterygota</taxon>
        <taxon>Diptera</taxon>
        <taxon>Brachycera</taxon>
        <taxon>Muscomorpha</taxon>
        <taxon>Oestroidea</taxon>
        <taxon>Calliphoridae</taxon>
        <taxon>Luciliinae</taxon>
        <taxon>Lucilia</taxon>
    </lineage>
</organism>
<gene>
    <name evidence="2" type="ORF">FF38_12451</name>
</gene>
<dbReference type="Proteomes" id="UP000037069">
    <property type="component" value="Unassembled WGS sequence"/>
</dbReference>
<evidence type="ECO:0000313" key="2">
    <source>
        <dbReference type="EMBL" id="KNC32142.1"/>
    </source>
</evidence>
<name>A0A0L0CIU3_LUCCU</name>
<proteinExistence type="predicted"/>
<reference evidence="2 3" key="1">
    <citation type="journal article" date="2015" name="Nat. Commun.">
        <title>Lucilia cuprina genome unlocks parasitic fly biology to underpin future interventions.</title>
        <authorList>
            <person name="Anstead C.A."/>
            <person name="Korhonen P.K."/>
            <person name="Young N.D."/>
            <person name="Hall R.S."/>
            <person name="Jex A.R."/>
            <person name="Murali S.C."/>
            <person name="Hughes D.S."/>
            <person name="Lee S.F."/>
            <person name="Perry T."/>
            <person name="Stroehlein A.J."/>
            <person name="Ansell B.R."/>
            <person name="Breugelmans B."/>
            <person name="Hofmann A."/>
            <person name="Qu J."/>
            <person name="Dugan S."/>
            <person name="Lee S.L."/>
            <person name="Chao H."/>
            <person name="Dinh H."/>
            <person name="Han Y."/>
            <person name="Doddapaneni H.V."/>
            <person name="Worley K.C."/>
            <person name="Muzny D.M."/>
            <person name="Ioannidis P."/>
            <person name="Waterhouse R.M."/>
            <person name="Zdobnov E.M."/>
            <person name="James P.J."/>
            <person name="Bagnall N.H."/>
            <person name="Kotze A.C."/>
            <person name="Gibbs R.A."/>
            <person name="Richards S."/>
            <person name="Batterham P."/>
            <person name="Gasser R.B."/>
        </authorList>
    </citation>
    <scope>NUCLEOTIDE SEQUENCE [LARGE SCALE GENOMIC DNA]</scope>
    <source>
        <strain evidence="2 3">LS</strain>
        <tissue evidence="2">Full body</tissue>
    </source>
</reference>
<keyword evidence="3" id="KW-1185">Reference proteome</keyword>
<comment type="caution">
    <text evidence="2">The sequence shown here is derived from an EMBL/GenBank/DDBJ whole genome shotgun (WGS) entry which is preliminary data.</text>
</comment>
<dbReference type="EMBL" id="JRES01000339">
    <property type="protein sequence ID" value="KNC32142.1"/>
    <property type="molecule type" value="Genomic_DNA"/>
</dbReference>
<evidence type="ECO:0000256" key="1">
    <source>
        <dbReference type="SAM" id="SignalP"/>
    </source>
</evidence>
<feature type="chain" id="PRO_5005536403" evidence="1">
    <location>
        <begin position="25"/>
        <end position="205"/>
    </location>
</feature>
<feature type="signal peptide" evidence="1">
    <location>
        <begin position="1"/>
        <end position="24"/>
    </location>
</feature>
<dbReference type="AlphaFoldDB" id="A0A0L0CIU3"/>